<dbReference type="AlphaFoldDB" id="A0A0L6UP94"/>
<evidence type="ECO:0000313" key="2">
    <source>
        <dbReference type="EMBL" id="KNZ50343.1"/>
    </source>
</evidence>
<accession>A0A0L6UP94</accession>
<reference evidence="2 3" key="1">
    <citation type="submission" date="2015-08" db="EMBL/GenBank/DDBJ databases">
        <title>Next Generation Sequencing and Analysis of the Genome of Puccinia sorghi L Schw, the Causal Agent of Maize Common Rust.</title>
        <authorList>
            <person name="Rochi L."/>
            <person name="Burguener G."/>
            <person name="Darino M."/>
            <person name="Turjanski A."/>
            <person name="Kreff E."/>
            <person name="Dieguez M.J."/>
            <person name="Sacco F."/>
        </authorList>
    </citation>
    <scope>NUCLEOTIDE SEQUENCE [LARGE SCALE GENOMIC DNA]</scope>
    <source>
        <strain evidence="2 3">RO10H11247</strain>
    </source>
</reference>
<evidence type="ECO:0000313" key="3">
    <source>
        <dbReference type="Proteomes" id="UP000037035"/>
    </source>
</evidence>
<comment type="caution">
    <text evidence="2">The sequence shown here is derived from an EMBL/GenBank/DDBJ whole genome shotgun (WGS) entry which is preliminary data.</text>
</comment>
<dbReference type="EMBL" id="LAVV01009590">
    <property type="protein sequence ID" value="KNZ50343.1"/>
    <property type="molecule type" value="Genomic_DNA"/>
</dbReference>
<evidence type="ECO:0000256" key="1">
    <source>
        <dbReference type="SAM" id="MobiDB-lite"/>
    </source>
</evidence>
<name>A0A0L6UP94_9BASI</name>
<gene>
    <name evidence="2" type="ORF">VP01_447g1</name>
</gene>
<organism evidence="2 3">
    <name type="scientific">Puccinia sorghi</name>
    <dbReference type="NCBI Taxonomy" id="27349"/>
    <lineage>
        <taxon>Eukaryota</taxon>
        <taxon>Fungi</taxon>
        <taxon>Dikarya</taxon>
        <taxon>Basidiomycota</taxon>
        <taxon>Pucciniomycotina</taxon>
        <taxon>Pucciniomycetes</taxon>
        <taxon>Pucciniales</taxon>
        <taxon>Pucciniaceae</taxon>
        <taxon>Puccinia</taxon>
    </lineage>
</organism>
<feature type="region of interest" description="Disordered" evidence="1">
    <location>
        <begin position="96"/>
        <end position="117"/>
    </location>
</feature>
<dbReference type="Proteomes" id="UP000037035">
    <property type="component" value="Unassembled WGS sequence"/>
</dbReference>
<protein>
    <recommendedName>
        <fullName evidence="4">GAG-pre-integrase domain-containing protein</fullName>
    </recommendedName>
</protein>
<evidence type="ECO:0008006" key="4">
    <source>
        <dbReference type="Google" id="ProtNLM"/>
    </source>
</evidence>
<proteinExistence type="predicted"/>
<keyword evidence="3" id="KW-1185">Reference proteome</keyword>
<dbReference type="OrthoDB" id="1728030at2759"/>
<feature type="non-terminal residue" evidence="2">
    <location>
        <position position="304"/>
    </location>
</feature>
<dbReference type="VEuPathDB" id="FungiDB:VP01_447g1"/>
<sequence>MERRPSPFHYCCRQSCQNSAPRALRCELMPQQIFVIHAASCVSGSSDLTRNLLNPTPQPTASQDQFTVSAGPIKSTKGFWSATLIKLQEIVHLEESRKTRTGETSKASKKTSEEQTDTAAALMHEYKNGKKKGCLGPYCTPGKHNTEETSHDANHSANNPTVLNSGATHHLINNPDVFNPIAESNIKISTGGHSNFLNATAVGTATLINHCGKKFVLENTLLQELSISFLIDHHFQLLDSLKNNFLELQSSQFEVIKSNSACYQLCPNTPNWHLRLGHPNQKYQSLMVPNSEIVDCDFKATQEI</sequence>